<dbReference type="EMBL" id="CAJVQC010157411">
    <property type="protein sequence ID" value="CAG8847744.1"/>
    <property type="molecule type" value="Genomic_DNA"/>
</dbReference>
<evidence type="ECO:0000313" key="1">
    <source>
        <dbReference type="EMBL" id="CAG8847744.1"/>
    </source>
</evidence>
<proteinExistence type="predicted"/>
<name>A0ACA9SUV4_9GLOM</name>
<dbReference type="Proteomes" id="UP000789920">
    <property type="component" value="Unassembled WGS sequence"/>
</dbReference>
<keyword evidence="2" id="KW-1185">Reference proteome</keyword>
<sequence length="101" mass="11741">TLNETLDLKCLLTGYYTAHLPLSDACDHYLILIRYSTKYYKKRIIKQAKAFREGLEKIKDGNDILDNENSNEDNDNNLDEEKNNNETEENTDNKLQIAINT</sequence>
<reference evidence="1" key="1">
    <citation type="submission" date="2021-06" db="EMBL/GenBank/DDBJ databases">
        <authorList>
            <person name="Kallberg Y."/>
            <person name="Tangrot J."/>
            <person name="Rosling A."/>
        </authorList>
    </citation>
    <scope>NUCLEOTIDE SEQUENCE</scope>
    <source>
        <strain evidence="1">MA461A</strain>
    </source>
</reference>
<protein>
    <submittedName>
        <fullName evidence="1">16177_t:CDS:1</fullName>
    </submittedName>
</protein>
<evidence type="ECO:0000313" key="2">
    <source>
        <dbReference type="Proteomes" id="UP000789920"/>
    </source>
</evidence>
<feature type="non-terminal residue" evidence="1">
    <location>
        <position position="1"/>
    </location>
</feature>
<accession>A0ACA9SUV4</accession>
<gene>
    <name evidence="1" type="ORF">RPERSI_LOCUS34786</name>
</gene>
<comment type="caution">
    <text evidence="1">The sequence shown here is derived from an EMBL/GenBank/DDBJ whole genome shotgun (WGS) entry which is preliminary data.</text>
</comment>
<feature type="non-terminal residue" evidence="1">
    <location>
        <position position="101"/>
    </location>
</feature>
<organism evidence="1 2">
    <name type="scientific">Racocetra persica</name>
    <dbReference type="NCBI Taxonomy" id="160502"/>
    <lineage>
        <taxon>Eukaryota</taxon>
        <taxon>Fungi</taxon>
        <taxon>Fungi incertae sedis</taxon>
        <taxon>Mucoromycota</taxon>
        <taxon>Glomeromycotina</taxon>
        <taxon>Glomeromycetes</taxon>
        <taxon>Diversisporales</taxon>
        <taxon>Gigasporaceae</taxon>
        <taxon>Racocetra</taxon>
    </lineage>
</organism>